<dbReference type="EMBL" id="JACHIA010000020">
    <property type="protein sequence ID" value="MBB6073048.1"/>
    <property type="molecule type" value="Genomic_DNA"/>
</dbReference>
<keyword evidence="3 8" id="KW-1134">Transmembrane beta strand</keyword>
<keyword evidence="2 8" id="KW-0813">Transport</keyword>
<feature type="domain" description="TonB-dependent receptor plug" evidence="10">
    <location>
        <begin position="120"/>
        <end position="253"/>
    </location>
</feature>
<evidence type="ECO:0000256" key="1">
    <source>
        <dbReference type="ARBA" id="ARBA00004571"/>
    </source>
</evidence>
<name>A0A841H4Z9_9BACT</name>
<evidence type="ECO:0000259" key="10">
    <source>
        <dbReference type="Pfam" id="PF07715"/>
    </source>
</evidence>
<dbReference type="AlphaFoldDB" id="A0A841H4Z9"/>
<keyword evidence="5 9" id="KW-0732">Signal</keyword>
<evidence type="ECO:0000256" key="5">
    <source>
        <dbReference type="ARBA" id="ARBA00022729"/>
    </source>
</evidence>
<sequence length="993" mass="105757">MRKLLSSLLVPLLVLVTAAQASAQQRQITGTVTGPDRQPIAAASVRIAGSQRGVNTDAQGRFVLPAPAGDASISVSRIGFTTRTVAVPAGQGEVAVQLQQDILNLEAVVVTGQATAVRRQNLANSVAVVSGDNLQGAPAQTVERALQGKVAGANIAANSGAPGGGLQISLRGISSIGGSADPLFVVDGVIVSNVSIPSGQNAVSQASRGVNSSTQDQLVNRIADINPNDIENIEILKGASASAIYGSKASNGVVIITTRRGRAGRPQLRLTQRFGMFEQNRTLGARRWTAEAAQDHYGLSNAEVAQYFNADGSQKQFYDNEEAVFGRRDLARETSLSVSGGTEQTRYFVSGLLQDNPGIAENTGYEKQALQLNLDQAFGSRATLAVGAGIIHSVAARGLTGNDNAGVSYYSALSYTPSFIDISGHNGVFANTSDYIASNPAQTAALSTNDEDVWRAIGSANLSVNLFSGGPHTLRLVGNGGVDYFQQRNDLYFPLELQFENDDELPGTAVLGQAANVNLNTGVNLVHVFAPESGFLTATTSTGMQYEDRDLSLSQIVGRNTTSRIPAFAAKKELDGSRSRNREFGVYLQEELLALDEHLSVTAGLRADRSSANADEEQYYLYPKAAASYRLDTPFNNLDELKFRIAYGSSGNLPFYGQRFTSALGGTNLEGVLGLRVNGAVGDPDLHPERTTELEGGIDAVLLGGNARLELTAYNKTVSDFIITPPLAPSTGFGVYAVNAGRYRVRGVEAMLEATPIHRNSATWLSRVTFAADRAKVLDLGGDKLSSLTQYNPGNHFGFDYGGYRIKEGESPTAMWGYDVDDEGNQIEVIYGDANPDFRVGFSNDISFGPVAFYALLDWAHGGLAANLTKSYYDDSQNGEDWTGCNTSDTCAGAERVARQGDGVTQYIEDAGYVKLREVSVSYALPSALLQRVGRSVSGARLTLSGRDLITWTDYTGLNPEVSNFGNRAVGRAIDVTPFPTSRSIWLGLDVTF</sequence>
<dbReference type="InterPro" id="IPR023996">
    <property type="entry name" value="TonB-dep_OMP_SusC/RagA"/>
</dbReference>
<evidence type="ECO:0000256" key="3">
    <source>
        <dbReference type="ARBA" id="ARBA00022452"/>
    </source>
</evidence>
<dbReference type="SUPFAM" id="SSF49464">
    <property type="entry name" value="Carboxypeptidase regulatory domain-like"/>
    <property type="match status" value="1"/>
</dbReference>
<dbReference type="PROSITE" id="PS52016">
    <property type="entry name" value="TONB_DEPENDENT_REC_3"/>
    <property type="match status" value="1"/>
</dbReference>
<dbReference type="Gene3D" id="2.40.170.20">
    <property type="entry name" value="TonB-dependent receptor, beta-barrel domain"/>
    <property type="match status" value="1"/>
</dbReference>
<dbReference type="NCBIfam" id="TIGR04056">
    <property type="entry name" value="OMP_RagA_SusC"/>
    <property type="match status" value="1"/>
</dbReference>
<keyword evidence="6 8" id="KW-0472">Membrane</keyword>
<feature type="chain" id="PRO_5032740658" evidence="9">
    <location>
        <begin position="24"/>
        <end position="993"/>
    </location>
</feature>
<comment type="similarity">
    <text evidence="8">Belongs to the TonB-dependent receptor family.</text>
</comment>
<accession>A0A841H4Z9</accession>
<evidence type="ECO:0000256" key="2">
    <source>
        <dbReference type="ARBA" id="ARBA00022448"/>
    </source>
</evidence>
<evidence type="ECO:0000313" key="12">
    <source>
        <dbReference type="Proteomes" id="UP000582837"/>
    </source>
</evidence>
<protein>
    <submittedName>
        <fullName evidence="11">TonB-linked SusC/RagA family outer membrane protein</fullName>
    </submittedName>
</protein>
<evidence type="ECO:0000256" key="4">
    <source>
        <dbReference type="ARBA" id="ARBA00022692"/>
    </source>
</evidence>
<dbReference type="InterPro" id="IPR008969">
    <property type="entry name" value="CarboxyPept-like_regulatory"/>
</dbReference>
<keyword evidence="7 8" id="KW-0998">Cell outer membrane</keyword>
<comment type="subcellular location">
    <subcellularLocation>
        <location evidence="1 8">Cell outer membrane</location>
        <topology evidence="1 8">Multi-pass membrane protein</topology>
    </subcellularLocation>
</comment>
<dbReference type="InterPro" id="IPR036942">
    <property type="entry name" value="Beta-barrel_TonB_sf"/>
</dbReference>
<dbReference type="GO" id="GO:0009279">
    <property type="term" value="C:cell outer membrane"/>
    <property type="evidence" value="ECO:0007669"/>
    <property type="project" value="UniProtKB-SubCell"/>
</dbReference>
<dbReference type="GO" id="GO:0015344">
    <property type="term" value="F:siderophore uptake transmembrane transporter activity"/>
    <property type="evidence" value="ECO:0007669"/>
    <property type="project" value="TreeGrafter"/>
</dbReference>
<dbReference type="SUPFAM" id="SSF56935">
    <property type="entry name" value="Porins"/>
    <property type="match status" value="1"/>
</dbReference>
<proteinExistence type="inferred from homology"/>
<comment type="caution">
    <text evidence="11">The sequence shown here is derived from an EMBL/GenBank/DDBJ whole genome shotgun (WGS) entry which is preliminary data.</text>
</comment>
<dbReference type="NCBIfam" id="TIGR04057">
    <property type="entry name" value="SusC_RagA_signa"/>
    <property type="match status" value="1"/>
</dbReference>
<dbReference type="GO" id="GO:0044718">
    <property type="term" value="P:siderophore transmembrane transport"/>
    <property type="evidence" value="ECO:0007669"/>
    <property type="project" value="TreeGrafter"/>
</dbReference>
<evidence type="ECO:0000256" key="7">
    <source>
        <dbReference type="ARBA" id="ARBA00023237"/>
    </source>
</evidence>
<dbReference type="InterPro" id="IPR023997">
    <property type="entry name" value="TonB-dep_OMP_SusC/RagA_CS"/>
</dbReference>
<evidence type="ECO:0000256" key="8">
    <source>
        <dbReference type="PROSITE-ProRule" id="PRU01360"/>
    </source>
</evidence>
<dbReference type="Pfam" id="PF07715">
    <property type="entry name" value="Plug"/>
    <property type="match status" value="1"/>
</dbReference>
<evidence type="ECO:0000256" key="9">
    <source>
        <dbReference type="SAM" id="SignalP"/>
    </source>
</evidence>
<dbReference type="Pfam" id="PF13715">
    <property type="entry name" value="CarbopepD_reg_2"/>
    <property type="match status" value="1"/>
</dbReference>
<keyword evidence="12" id="KW-1185">Reference proteome</keyword>
<dbReference type="InterPro" id="IPR012910">
    <property type="entry name" value="Plug_dom"/>
</dbReference>
<dbReference type="Gene3D" id="2.60.40.1120">
    <property type="entry name" value="Carboxypeptidase-like, regulatory domain"/>
    <property type="match status" value="1"/>
</dbReference>
<dbReference type="RefSeq" id="WP_170040154.1">
    <property type="nucleotide sequence ID" value="NZ_JABDTL010000002.1"/>
</dbReference>
<feature type="signal peptide" evidence="9">
    <location>
        <begin position="1"/>
        <end position="23"/>
    </location>
</feature>
<evidence type="ECO:0000256" key="6">
    <source>
        <dbReference type="ARBA" id="ARBA00023136"/>
    </source>
</evidence>
<dbReference type="Proteomes" id="UP000582837">
    <property type="component" value="Unassembled WGS sequence"/>
</dbReference>
<evidence type="ECO:0000313" key="11">
    <source>
        <dbReference type="EMBL" id="MBB6073048.1"/>
    </source>
</evidence>
<gene>
    <name evidence="11" type="ORF">HNQ61_004714</name>
</gene>
<dbReference type="PANTHER" id="PTHR30069:SF29">
    <property type="entry name" value="HEMOGLOBIN AND HEMOGLOBIN-HAPTOGLOBIN-BINDING PROTEIN 1-RELATED"/>
    <property type="match status" value="1"/>
</dbReference>
<dbReference type="InterPro" id="IPR037066">
    <property type="entry name" value="Plug_dom_sf"/>
</dbReference>
<dbReference type="InterPro" id="IPR039426">
    <property type="entry name" value="TonB-dep_rcpt-like"/>
</dbReference>
<reference evidence="11 12" key="1">
    <citation type="submission" date="2020-08" db="EMBL/GenBank/DDBJ databases">
        <title>Genomic Encyclopedia of Type Strains, Phase IV (KMG-IV): sequencing the most valuable type-strain genomes for metagenomic binning, comparative biology and taxonomic classification.</title>
        <authorList>
            <person name="Goeker M."/>
        </authorList>
    </citation>
    <scope>NUCLEOTIDE SEQUENCE [LARGE SCALE GENOMIC DNA]</scope>
    <source>
        <strain evidence="11 12">DSM 29007</strain>
    </source>
</reference>
<organism evidence="11 12">
    <name type="scientific">Longimicrobium terrae</name>
    <dbReference type="NCBI Taxonomy" id="1639882"/>
    <lineage>
        <taxon>Bacteria</taxon>
        <taxon>Pseudomonadati</taxon>
        <taxon>Gemmatimonadota</taxon>
        <taxon>Longimicrobiia</taxon>
        <taxon>Longimicrobiales</taxon>
        <taxon>Longimicrobiaceae</taxon>
        <taxon>Longimicrobium</taxon>
    </lineage>
</organism>
<dbReference type="Gene3D" id="2.170.130.10">
    <property type="entry name" value="TonB-dependent receptor, plug domain"/>
    <property type="match status" value="1"/>
</dbReference>
<dbReference type="PANTHER" id="PTHR30069">
    <property type="entry name" value="TONB-DEPENDENT OUTER MEMBRANE RECEPTOR"/>
    <property type="match status" value="1"/>
</dbReference>
<keyword evidence="4 8" id="KW-0812">Transmembrane</keyword>